<evidence type="ECO:0000313" key="2">
    <source>
        <dbReference type="Proteomes" id="UP000887565"/>
    </source>
</evidence>
<proteinExistence type="predicted"/>
<organism evidence="2 3">
    <name type="scientific">Romanomermis culicivorax</name>
    <name type="common">Nematode worm</name>
    <dbReference type="NCBI Taxonomy" id="13658"/>
    <lineage>
        <taxon>Eukaryota</taxon>
        <taxon>Metazoa</taxon>
        <taxon>Ecdysozoa</taxon>
        <taxon>Nematoda</taxon>
        <taxon>Enoplea</taxon>
        <taxon>Dorylaimia</taxon>
        <taxon>Mermithida</taxon>
        <taxon>Mermithoidea</taxon>
        <taxon>Mermithidae</taxon>
        <taxon>Romanomermis</taxon>
    </lineage>
</organism>
<evidence type="ECO:0000313" key="3">
    <source>
        <dbReference type="WBParaSite" id="nRc.2.0.1.t47392-RA"/>
    </source>
</evidence>
<keyword evidence="1" id="KW-0732">Signal</keyword>
<name>A0A915L984_ROMCU</name>
<dbReference type="AlphaFoldDB" id="A0A915L984"/>
<dbReference type="Proteomes" id="UP000887565">
    <property type="component" value="Unplaced"/>
</dbReference>
<accession>A0A915L984</accession>
<feature type="chain" id="PRO_5036950419" evidence="1">
    <location>
        <begin position="20"/>
        <end position="147"/>
    </location>
</feature>
<protein>
    <submittedName>
        <fullName evidence="3">Uncharacterized protein</fullName>
    </submittedName>
</protein>
<feature type="signal peptide" evidence="1">
    <location>
        <begin position="1"/>
        <end position="19"/>
    </location>
</feature>
<sequence>MLVNLIYLTILGILVIGECLQIEKWRKLTLSSNLFTFSTKFFARKWSKNNLVLCDIWFMAENHCPKKRRISKIADVNKFNNAWNIPELGDEPAQRTISGQNDDEQQMYLAGGFDSSAPAKMKATEDELRKLDLETLEDLILKLHGQH</sequence>
<dbReference type="WBParaSite" id="nRc.2.0.1.t47392-RA">
    <property type="protein sequence ID" value="nRc.2.0.1.t47392-RA"/>
    <property type="gene ID" value="nRc.2.0.1.g47392"/>
</dbReference>
<reference evidence="3" key="1">
    <citation type="submission" date="2022-11" db="UniProtKB">
        <authorList>
            <consortium name="WormBaseParasite"/>
        </authorList>
    </citation>
    <scope>IDENTIFICATION</scope>
</reference>
<evidence type="ECO:0000256" key="1">
    <source>
        <dbReference type="SAM" id="SignalP"/>
    </source>
</evidence>
<keyword evidence="2" id="KW-1185">Reference proteome</keyword>